<comment type="similarity">
    <text evidence="1 2">Belongs to the phD/YefM antitoxin family.</text>
</comment>
<gene>
    <name evidence="3" type="ORF">H0A36_01240</name>
</gene>
<dbReference type="AlphaFoldDB" id="A0A853I3S4"/>
<sequence>MPTTTNEWQLQEAKNKLSKLIKDAGNGLLQYITVHGKQTAVVLSVKEYERLMHSTENLYVYRTFVYLSL</sequence>
<evidence type="ECO:0000256" key="1">
    <source>
        <dbReference type="ARBA" id="ARBA00009981"/>
    </source>
</evidence>
<comment type="caution">
    <text evidence="3">The sequence shown here is derived from an EMBL/GenBank/DDBJ whole genome shotgun (WGS) entry which is preliminary data.</text>
</comment>
<dbReference type="RefSeq" id="WP_180566631.1">
    <property type="nucleotide sequence ID" value="NZ_JACCKB010000001.1"/>
</dbReference>
<dbReference type="Gene3D" id="3.40.1620.10">
    <property type="entry name" value="YefM-like domain"/>
    <property type="match status" value="1"/>
</dbReference>
<dbReference type="InterPro" id="IPR036165">
    <property type="entry name" value="YefM-like_sf"/>
</dbReference>
<reference evidence="3 4" key="1">
    <citation type="submission" date="2020-07" db="EMBL/GenBank/DDBJ databases">
        <title>Endozoicomonas sp. nov., isolated from sediment.</title>
        <authorList>
            <person name="Gu T."/>
        </authorList>
    </citation>
    <scope>NUCLEOTIDE SEQUENCE [LARGE SCALE GENOMIC DNA]</scope>
    <source>
        <strain evidence="3 4">SM1973</strain>
    </source>
</reference>
<protein>
    <recommendedName>
        <fullName evidence="2">Antitoxin</fullName>
    </recommendedName>
</protein>
<dbReference type="SUPFAM" id="SSF143120">
    <property type="entry name" value="YefM-like"/>
    <property type="match status" value="1"/>
</dbReference>
<evidence type="ECO:0000256" key="2">
    <source>
        <dbReference type="RuleBase" id="RU362080"/>
    </source>
</evidence>
<comment type="function">
    <text evidence="2">Antitoxin component of a type II toxin-antitoxin (TA) system.</text>
</comment>
<dbReference type="InterPro" id="IPR006442">
    <property type="entry name" value="Antitoxin_Phd/YefM"/>
</dbReference>
<organism evidence="3 4">
    <name type="scientific">Spartinivicinus marinus</name>
    <dbReference type="NCBI Taxonomy" id="2994442"/>
    <lineage>
        <taxon>Bacteria</taxon>
        <taxon>Pseudomonadati</taxon>
        <taxon>Pseudomonadota</taxon>
        <taxon>Gammaproteobacteria</taxon>
        <taxon>Oceanospirillales</taxon>
        <taxon>Zooshikellaceae</taxon>
        <taxon>Spartinivicinus</taxon>
    </lineage>
</organism>
<accession>A0A853I3S4</accession>
<dbReference type="NCBIfam" id="TIGR01552">
    <property type="entry name" value="phd_fam"/>
    <property type="match status" value="1"/>
</dbReference>
<evidence type="ECO:0000313" key="4">
    <source>
        <dbReference type="Proteomes" id="UP000569732"/>
    </source>
</evidence>
<evidence type="ECO:0000313" key="3">
    <source>
        <dbReference type="EMBL" id="NYZ64611.1"/>
    </source>
</evidence>
<dbReference type="Pfam" id="PF02604">
    <property type="entry name" value="PhdYeFM_antitox"/>
    <property type="match status" value="1"/>
</dbReference>
<dbReference type="EMBL" id="JACCKB010000001">
    <property type="protein sequence ID" value="NYZ64611.1"/>
    <property type="molecule type" value="Genomic_DNA"/>
</dbReference>
<dbReference type="Proteomes" id="UP000569732">
    <property type="component" value="Unassembled WGS sequence"/>
</dbReference>
<name>A0A853I3S4_9GAMM</name>
<keyword evidence="4" id="KW-1185">Reference proteome</keyword>
<proteinExistence type="inferred from homology"/>